<proteinExistence type="predicted"/>
<comment type="caution">
    <text evidence="2">The sequence shown here is derived from an EMBL/GenBank/DDBJ whole genome shotgun (WGS) entry which is preliminary data.</text>
</comment>
<dbReference type="InterPro" id="IPR040676">
    <property type="entry name" value="DUF5641"/>
</dbReference>
<protein>
    <recommendedName>
        <fullName evidence="1">DUF5641 domain-containing protein</fullName>
    </recommendedName>
</protein>
<dbReference type="PANTHER" id="PTHR47331">
    <property type="entry name" value="PHD-TYPE DOMAIN-CONTAINING PROTEIN"/>
    <property type="match status" value="1"/>
</dbReference>
<dbReference type="PANTHER" id="PTHR47331:SF1">
    <property type="entry name" value="GAG-LIKE PROTEIN"/>
    <property type="match status" value="1"/>
</dbReference>
<dbReference type="Pfam" id="PF18701">
    <property type="entry name" value="DUF5641"/>
    <property type="match status" value="1"/>
</dbReference>
<evidence type="ECO:0000313" key="2">
    <source>
        <dbReference type="EMBL" id="KRZ27615.1"/>
    </source>
</evidence>
<dbReference type="Gene3D" id="2.40.10.10">
    <property type="entry name" value="Trypsin-like serine proteases"/>
    <property type="match status" value="1"/>
</dbReference>
<evidence type="ECO:0000313" key="3">
    <source>
        <dbReference type="Proteomes" id="UP000054805"/>
    </source>
</evidence>
<dbReference type="InterPro" id="IPR043504">
    <property type="entry name" value="Peptidase_S1_PA_chymotrypsin"/>
</dbReference>
<dbReference type="AlphaFoldDB" id="A0A0V1IY05"/>
<dbReference type="EMBL" id="JYDS01000068">
    <property type="protein sequence ID" value="KRZ27615.1"/>
    <property type="molecule type" value="Genomic_DNA"/>
</dbReference>
<dbReference type="InterPro" id="IPR009003">
    <property type="entry name" value="Peptidase_S1_PA"/>
</dbReference>
<sequence>MERDIPEQLSRHRTEVGLPPEDQDVCRFIWQERGCEATVKVYRLTQVGFGLTCSPFLAMQVRLTDMERLIRVTAYCYLFLANVRTCEQKIRARLSLLELQSAEKRGMRAIQAEAFPVLKIVSGPIPFLQTEDPLAALSPIVDTEGFLRPIVLRAHESELHAELNEPKLGSFAASLLDGSGPASSQEMHQSSHHLPKGTSFSRKQIYLCEICFMGSQLRKPGRTGNAADRVEVQYRLSSLVRWLLGAACQIDEERFEEGLRESIAPEKAGNCTQRCALATLAAADRTSVVSMVGRVSGDSHFTRKWTKGERQPEKEDLVFLVEEGVPPNRWKLGVITELLMESDGFTRSAKVRTARGLLTQSNRSLILLEPASTFSADCGVQATADSLYMHLVVILPEQHPDEKQCLGTILHLQHNDTYSDTILTSKSCLKSKNLKNTVVVTLLDFSKTETLKGIHVVRSIFPKTLGHLASQSTTINSPASMNKNYAILKLKTPIVYDKEKHSVCLPQESEVNFPISRKCYLPTVYKNGRIGSPMRVDVHSKETEANYSIKNYHQMDLIVEAKSIFNSRKRIHQGEFITIGMPVLCIDPEKYFDVDKYFQYGIFDQEKTILKRDLSKLIYVFTSLFSLLNHIMFVVSTKEFHHGYPGVDTETS</sequence>
<feature type="domain" description="DUF5641" evidence="1">
    <location>
        <begin position="303"/>
        <end position="366"/>
    </location>
</feature>
<reference evidence="2 3" key="1">
    <citation type="submission" date="2015-01" db="EMBL/GenBank/DDBJ databases">
        <title>Evolution of Trichinella species and genotypes.</title>
        <authorList>
            <person name="Korhonen P.K."/>
            <person name="Edoardo P."/>
            <person name="Giuseppe L.R."/>
            <person name="Gasser R.B."/>
        </authorList>
    </citation>
    <scope>NUCLEOTIDE SEQUENCE [LARGE SCALE GENOMIC DNA]</scope>
    <source>
        <strain evidence="2">ISS588</strain>
    </source>
</reference>
<accession>A0A0V1IY05</accession>
<gene>
    <name evidence="2" type="ORF">T4B_3193</name>
</gene>
<name>A0A0V1IY05_TRIPS</name>
<evidence type="ECO:0000259" key="1">
    <source>
        <dbReference type="Pfam" id="PF18701"/>
    </source>
</evidence>
<organism evidence="2 3">
    <name type="scientific">Trichinella pseudospiralis</name>
    <name type="common">Parasitic roundworm</name>
    <dbReference type="NCBI Taxonomy" id="6337"/>
    <lineage>
        <taxon>Eukaryota</taxon>
        <taxon>Metazoa</taxon>
        <taxon>Ecdysozoa</taxon>
        <taxon>Nematoda</taxon>
        <taxon>Enoplea</taxon>
        <taxon>Dorylaimia</taxon>
        <taxon>Trichinellida</taxon>
        <taxon>Trichinellidae</taxon>
        <taxon>Trichinella</taxon>
    </lineage>
</organism>
<dbReference type="SUPFAM" id="SSF50494">
    <property type="entry name" value="Trypsin-like serine proteases"/>
    <property type="match status" value="1"/>
</dbReference>
<keyword evidence="3" id="KW-1185">Reference proteome</keyword>
<dbReference type="Proteomes" id="UP000054805">
    <property type="component" value="Unassembled WGS sequence"/>
</dbReference>